<dbReference type="RefSeq" id="WP_142505501.1">
    <property type="nucleotide sequence ID" value="NZ_FXTI01000005.1"/>
</dbReference>
<feature type="transmembrane region" description="Helical" evidence="1">
    <location>
        <begin position="254"/>
        <end position="275"/>
    </location>
</feature>
<evidence type="ECO:0000259" key="2">
    <source>
        <dbReference type="Pfam" id="PF02517"/>
    </source>
</evidence>
<keyword evidence="1" id="KW-0472">Membrane</keyword>
<dbReference type="OrthoDB" id="2986398at2"/>
<feature type="transmembrane region" description="Helical" evidence="1">
    <location>
        <begin position="282"/>
        <end position="300"/>
    </location>
</feature>
<feature type="domain" description="CAAX prenyl protease 2/Lysostaphin resistance protein A-like" evidence="2">
    <location>
        <begin position="262"/>
        <end position="341"/>
    </location>
</feature>
<feature type="transmembrane region" description="Helical" evidence="1">
    <location>
        <begin position="44"/>
        <end position="71"/>
    </location>
</feature>
<feature type="transmembrane region" description="Helical" evidence="1">
    <location>
        <begin position="306"/>
        <end position="323"/>
    </location>
</feature>
<dbReference type="Pfam" id="PF02517">
    <property type="entry name" value="Rce1-like"/>
    <property type="match status" value="1"/>
</dbReference>
<protein>
    <submittedName>
        <fullName evidence="3">CAAX protease self-immunity</fullName>
    </submittedName>
</protein>
<keyword evidence="3" id="KW-0645">Protease</keyword>
<dbReference type="InterPro" id="IPR003675">
    <property type="entry name" value="Rce1/LyrA-like_dom"/>
</dbReference>
<feature type="transmembrane region" description="Helical" evidence="1">
    <location>
        <begin position="91"/>
        <end position="114"/>
    </location>
</feature>
<keyword evidence="1" id="KW-0812">Transmembrane</keyword>
<evidence type="ECO:0000256" key="1">
    <source>
        <dbReference type="SAM" id="Phobius"/>
    </source>
</evidence>
<dbReference type="GO" id="GO:0080120">
    <property type="term" value="P:CAAX-box protein maturation"/>
    <property type="evidence" value="ECO:0007669"/>
    <property type="project" value="UniProtKB-ARBA"/>
</dbReference>
<sequence length="351" mass="38766">MFEIIGVIVQFIPFFILLLLANGAENPRLLEQGRKKGASFALSIISHILLGLIFFIFIVIGILISLLGWIAQNQEKFLEVPQVPPEVMMDIIESLPTVGLSFWLPSLLGMLLFIPAIRRIIARLIPIDPNHRVHTISLASSMIIWIYFFFFVAIGLETLSQLTTGQEQANTLSTLWAQQITFFFLALVGVGWLTRRNTGAVLKRLGLNRPTLRHLSIGVTSGLLLVFGALSLEYLAQFAGFPNDPHVEQLTDDLLGPLFGSALGILTLGFAAALGEEAIFRGALLPRFGLFFTSLLFAVVHSNYGLSLSTVIVFFVGLALGFLRQRYDTTTTMIVHATYNITLGILTYLSI</sequence>
<evidence type="ECO:0000313" key="4">
    <source>
        <dbReference type="Proteomes" id="UP000315636"/>
    </source>
</evidence>
<dbReference type="Proteomes" id="UP000315636">
    <property type="component" value="Unassembled WGS sequence"/>
</dbReference>
<feature type="transmembrane region" description="Helical" evidence="1">
    <location>
        <begin position="215"/>
        <end position="234"/>
    </location>
</feature>
<dbReference type="GO" id="GO:0004175">
    <property type="term" value="F:endopeptidase activity"/>
    <property type="evidence" value="ECO:0007669"/>
    <property type="project" value="UniProtKB-ARBA"/>
</dbReference>
<accession>A0A521D7A1</accession>
<organism evidence="3 4">
    <name type="scientific">Melghirimyces algeriensis</name>
    <dbReference type="NCBI Taxonomy" id="910412"/>
    <lineage>
        <taxon>Bacteria</taxon>
        <taxon>Bacillati</taxon>
        <taxon>Bacillota</taxon>
        <taxon>Bacilli</taxon>
        <taxon>Bacillales</taxon>
        <taxon>Thermoactinomycetaceae</taxon>
        <taxon>Melghirimyces</taxon>
    </lineage>
</organism>
<gene>
    <name evidence="3" type="ORF">SAMN06264849_105177</name>
</gene>
<feature type="transmembrane region" description="Helical" evidence="1">
    <location>
        <begin position="176"/>
        <end position="194"/>
    </location>
</feature>
<keyword evidence="4" id="KW-1185">Reference proteome</keyword>
<feature type="transmembrane region" description="Helical" evidence="1">
    <location>
        <begin position="6"/>
        <end position="24"/>
    </location>
</feature>
<keyword evidence="3" id="KW-0378">Hydrolase</keyword>
<dbReference type="EMBL" id="FXTI01000005">
    <property type="protein sequence ID" value="SMO67578.1"/>
    <property type="molecule type" value="Genomic_DNA"/>
</dbReference>
<dbReference type="GO" id="GO:0006508">
    <property type="term" value="P:proteolysis"/>
    <property type="evidence" value="ECO:0007669"/>
    <property type="project" value="UniProtKB-KW"/>
</dbReference>
<reference evidence="3 4" key="1">
    <citation type="submission" date="2017-05" db="EMBL/GenBank/DDBJ databases">
        <authorList>
            <person name="Varghese N."/>
            <person name="Submissions S."/>
        </authorList>
    </citation>
    <scope>NUCLEOTIDE SEQUENCE [LARGE SCALE GENOMIC DNA]</scope>
    <source>
        <strain evidence="3 4">DSM 45474</strain>
    </source>
</reference>
<feature type="transmembrane region" description="Helical" evidence="1">
    <location>
        <begin position="135"/>
        <end position="156"/>
    </location>
</feature>
<name>A0A521D7A1_9BACL</name>
<evidence type="ECO:0000313" key="3">
    <source>
        <dbReference type="EMBL" id="SMO67578.1"/>
    </source>
</evidence>
<keyword evidence="1" id="KW-1133">Transmembrane helix</keyword>
<proteinExistence type="predicted"/>
<dbReference type="AlphaFoldDB" id="A0A521D7A1"/>